<sequence length="135" mass="14737">MTLVHLAIAFQLWASTSQKDRGNQPVQWKVQLGPTAYAIDGRLPSPFAARSVNLTDFAHNLGETSQLTRRAFAALQTSSYVFAGGMRARRRPIARTPTTTTTSATARLKVHRSAVDDTNIQGTRYHAPAMAKVGI</sequence>
<keyword evidence="1" id="KW-0732">Signal</keyword>
<name>A0A0C9UC72_SPHS4</name>
<reference evidence="2 3" key="1">
    <citation type="submission" date="2014-06" db="EMBL/GenBank/DDBJ databases">
        <title>Evolutionary Origins and Diversification of the Mycorrhizal Mutualists.</title>
        <authorList>
            <consortium name="DOE Joint Genome Institute"/>
            <consortium name="Mycorrhizal Genomics Consortium"/>
            <person name="Kohler A."/>
            <person name="Kuo A."/>
            <person name="Nagy L.G."/>
            <person name="Floudas D."/>
            <person name="Copeland A."/>
            <person name="Barry K.W."/>
            <person name="Cichocki N."/>
            <person name="Veneault-Fourrey C."/>
            <person name="LaButti K."/>
            <person name="Lindquist E.A."/>
            <person name="Lipzen A."/>
            <person name="Lundell T."/>
            <person name="Morin E."/>
            <person name="Murat C."/>
            <person name="Riley R."/>
            <person name="Ohm R."/>
            <person name="Sun H."/>
            <person name="Tunlid A."/>
            <person name="Henrissat B."/>
            <person name="Grigoriev I.V."/>
            <person name="Hibbett D.S."/>
            <person name="Martin F."/>
        </authorList>
    </citation>
    <scope>NUCLEOTIDE SEQUENCE [LARGE SCALE GENOMIC DNA]</scope>
    <source>
        <strain evidence="2 3">SS14</strain>
    </source>
</reference>
<evidence type="ECO:0000313" key="2">
    <source>
        <dbReference type="EMBL" id="KIJ23046.1"/>
    </source>
</evidence>
<protein>
    <submittedName>
        <fullName evidence="2">Uncharacterized protein</fullName>
    </submittedName>
</protein>
<evidence type="ECO:0000256" key="1">
    <source>
        <dbReference type="SAM" id="SignalP"/>
    </source>
</evidence>
<feature type="signal peptide" evidence="1">
    <location>
        <begin position="1"/>
        <end position="18"/>
    </location>
</feature>
<dbReference type="AlphaFoldDB" id="A0A0C9UC72"/>
<evidence type="ECO:0000313" key="3">
    <source>
        <dbReference type="Proteomes" id="UP000054279"/>
    </source>
</evidence>
<gene>
    <name evidence="2" type="ORF">M422DRAFT_276455</name>
</gene>
<keyword evidence="3" id="KW-1185">Reference proteome</keyword>
<dbReference type="EMBL" id="KN837828">
    <property type="protein sequence ID" value="KIJ23046.1"/>
    <property type="molecule type" value="Genomic_DNA"/>
</dbReference>
<accession>A0A0C9UC72</accession>
<organism evidence="2 3">
    <name type="scientific">Sphaerobolus stellatus (strain SS14)</name>
    <dbReference type="NCBI Taxonomy" id="990650"/>
    <lineage>
        <taxon>Eukaryota</taxon>
        <taxon>Fungi</taxon>
        <taxon>Dikarya</taxon>
        <taxon>Basidiomycota</taxon>
        <taxon>Agaricomycotina</taxon>
        <taxon>Agaricomycetes</taxon>
        <taxon>Phallomycetidae</taxon>
        <taxon>Geastrales</taxon>
        <taxon>Sphaerobolaceae</taxon>
        <taxon>Sphaerobolus</taxon>
    </lineage>
</organism>
<dbReference type="HOGENOM" id="CLU_1887103_0_0_1"/>
<feature type="chain" id="PRO_5002214236" evidence="1">
    <location>
        <begin position="19"/>
        <end position="135"/>
    </location>
</feature>
<dbReference type="Proteomes" id="UP000054279">
    <property type="component" value="Unassembled WGS sequence"/>
</dbReference>
<proteinExistence type="predicted"/>